<evidence type="ECO:0000256" key="3">
    <source>
        <dbReference type="SAM" id="SignalP"/>
    </source>
</evidence>
<sequence length="339" mass="37866">MKEALLTLVLVALAICTPHGDDYGIDRFSQFIHDYNKEYTASEHSTRFRIFQDNLKRFEEHNQEQDASFFMDVNEFSDLTPSEFENKMLMVPISAESLQRMYAHIKVDNTTRSNDPLPTNFDWRDKGAVAPVKNQGACGSCWTYSTTGNIEGVNYIKHGQLVRLSQQQLIDCDQECGVDPVDGTKYCDGGCNGGWMMTAFQSIIKIGGIDKEEAYSFNENKKCEFNKEAIGAKLSSWKMLSTTEDVLARQLFETGPISVAFDASGISGYSRGIIKAKHCDPKKMTHAVLIVGFGEEDGNKYWIVKNSWGPGWGEDGYFRIERGANVCGIATVPCTSVVV</sequence>
<evidence type="ECO:0000313" key="8">
    <source>
        <dbReference type="Proteomes" id="UP001431209"/>
    </source>
</evidence>
<comment type="caution">
    <text evidence="7">The sequence shown here is derived from an EMBL/GenBank/DDBJ whole genome shotgun (WGS) entry which is preliminary data.</text>
</comment>
<dbReference type="SMART" id="SM00848">
    <property type="entry name" value="Inhibitor_I29"/>
    <property type="match status" value="1"/>
</dbReference>
<evidence type="ECO:0000259" key="4">
    <source>
        <dbReference type="SMART" id="SM00645"/>
    </source>
</evidence>
<dbReference type="InterPro" id="IPR013128">
    <property type="entry name" value="Peptidase_C1A"/>
</dbReference>
<keyword evidence="2" id="KW-1015">Disulfide bond</keyword>
<feature type="domain" description="Cathepsin propeptide inhibitor" evidence="5">
    <location>
        <begin position="28"/>
        <end position="84"/>
    </location>
</feature>
<evidence type="ECO:0000259" key="5">
    <source>
        <dbReference type="SMART" id="SM00848"/>
    </source>
</evidence>
<organism evidence="7 8">
    <name type="scientific">Acrasis kona</name>
    <dbReference type="NCBI Taxonomy" id="1008807"/>
    <lineage>
        <taxon>Eukaryota</taxon>
        <taxon>Discoba</taxon>
        <taxon>Heterolobosea</taxon>
        <taxon>Tetramitia</taxon>
        <taxon>Eutetramitia</taxon>
        <taxon>Acrasidae</taxon>
        <taxon>Acrasis</taxon>
    </lineage>
</organism>
<evidence type="ECO:0000256" key="1">
    <source>
        <dbReference type="ARBA" id="ARBA00008455"/>
    </source>
</evidence>
<dbReference type="EMBL" id="JAOPGA020001024">
    <property type="protein sequence ID" value="KAL0484127.1"/>
    <property type="molecule type" value="Genomic_DNA"/>
</dbReference>
<comment type="similarity">
    <text evidence="1">Belongs to the peptidase C1 family.</text>
</comment>
<dbReference type="InterPro" id="IPR000169">
    <property type="entry name" value="Pept_cys_AS"/>
</dbReference>
<dbReference type="EMBL" id="JAOPGA020001295">
    <property type="protein sequence ID" value="KAL0487013.1"/>
    <property type="molecule type" value="Genomic_DNA"/>
</dbReference>
<dbReference type="InterPro" id="IPR000668">
    <property type="entry name" value="Peptidase_C1A_C"/>
</dbReference>
<dbReference type="InterPro" id="IPR013201">
    <property type="entry name" value="Prot_inhib_I29"/>
</dbReference>
<dbReference type="InterPro" id="IPR039417">
    <property type="entry name" value="Peptidase_C1A_papain-like"/>
</dbReference>
<feature type="chain" id="PRO_5044718155" evidence="3">
    <location>
        <begin position="17"/>
        <end position="339"/>
    </location>
</feature>
<dbReference type="Proteomes" id="UP001431209">
    <property type="component" value="Unassembled WGS sequence"/>
</dbReference>
<name>A0AAW2ZDA7_9EUKA</name>
<dbReference type="InterPro" id="IPR025660">
    <property type="entry name" value="Pept_his_AS"/>
</dbReference>
<dbReference type="PANTHER" id="PTHR12411">
    <property type="entry name" value="CYSTEINE PROTEASE FAMILY C1-RELATED"/>
    <property type="match status" value="1"/>
</dbReference>
<dbReference type="SMART" id="SM00645">
    <property type="entry name" value="Pept_C1"/>
    <property type="match status" value="1"/>
</dbReference>
<reference evidence="7 8" key="1">
    <citation type="submission" date="2024-03" db="EMBL/GenBank/DDBJ databases">
        <title>The Acrasis kona genome and developmental transcriptomes reveal deep origins of eukaryotic multicellular pathways.</title>
        <authorList>
            <person name="Sheikh S."/>
            <person name="Fu C.-J."/>
            <person name="Brown M.W."/>
            <person name="Baldauf S.L."/>
        </authorList>
    </citation>
    <scope>NUCLEOTIDE SEQUENCE [LARGE SCALE GENOMIC DNA]</scope>
    <source>
        <strain evidence="7 8">ATCC MYA-3509</strain>
    </source>
</reference>
<keyword evidence="3" id="KW-0732">Signal</keyword>
<dbReference type="GO" id="GO:0006508">
    <property type="term" value="P:proteolysis"/>
    <property type="evidence" value="ECO:0007669"/>
    <property type="project" value="InterPro"/>
</dbReference>
<dbReference type="PROSITE" id="PS00639">
    <property type="entry name" value="THIOL_PROTEASE_HIS"/>
    <property type="match status" value="1"/>
</dbReference>
<evidence type="ECO:0000313" key="6">
    <source>
        <dbReference type="EMBL" id="KAL0484127.1"/>
    </source>
</evidence>
<dbReference type="PROSITE" id="PS00640">
    <property type="entry name" value="THIOL_PROTEASE_ASN"/>
    <property type="match status" value="1"/>
</dbReference>
<dbReference type="FunFam" id="3.90.70.10:FF:000332">
    <property type="entry name" value="Cathepsin L1"/>
    <property type="match status" value="1"/>
</dbReference>
<accession>A0AAW2ZDA7</accession>
<evidence type="ECO:0000313" key="7">
    <source>
        <dbReference type="EMBL" id="KAL0487013.1"/>
    </source>
</evidence>
<keyword evidence="8" id="KW-1185">Reference proteome</keyword>
<dbReference type="CDD" id="cd02248">
    <property type="entry name" value="Peptidase_C1A"/>
    <property type="match status" value="1"/>
</dbReference>
<dbReference type="Pfam" id="PF08246">
    <property type="entry name" value="Inhibitor_I29"/>
    <property type="match status" value="1"/>
</dbReference>
<dbReference type="PROSITE" id="PS00139">
    <property type="entry name" value="THIOL_PROTEASE_CYS"/>
    <property type="match status" value="1"/>
</dbReference>
<feature type="domain" description="Peptidase C1A papain C-terminal" evidence="4">
    <location>
        <begin position="117"/>
        <end position="337"/>
    </location>
</feature>
<dbReference type="InterPro" id="IPR038765">
    <property type="entry name" value="Papain-like_cys_pep_sf"/>
</dbReference>
<dbReference type="Gene3D" id="3.90.70.10">
    <property type="entry name" value="Cysteine proteinases"/>
    <property type="match status" value="1"/>
</dbReference>
<evidence type="ECO:0000256" key="2">
    <source>
        <dbReference type="ARBA" id="ARBA00023157"/>
    </source>
</evidence>
<dbReference type="InterPro" id="IPR025661">
    <property type="entry name" value="Pept_asp_AS"/>
</dbReference>
<dbReference type="GO" id="GO:0008234">
    <property type="term" value="F:cysteine-type peptidase activity"/>
    <property type="evidence" value="ECO:0007669"/>
    <property type="project" value="InterPro"/>
</dbReference>
<feature type="signal peptide" evidence="3">
    <location>
        <begin position="1"/>
        <end position="16"/>
    </location>
</feature>
<gene>
    <name evidence="7" type="ORF">AKO1_000361</name>
    <name evidence="6" type="ORF">AKO1_004904</name>
</gene>
<proteinExistence type="inferred from homology"/>
<protein>
    <submittedName>
        <fullName evidence="7">Cathepsin F</fullName>
    </submittedName>
</protein>
<dbReference type="Pfam" id="PF00112">
    <property type="entry name" value="Peptidase_C1"/>
    <property type="match status" value="1"/>
</dbReference>
<dbReference type="PRINTS" id="PR00705">
    <property type="entry name" value="PAPAIN"/>
</dbReference>
<dbReference type="SUPFAM" id="SSF54001">
    <property type="entry name" value="Cysteine proteinases"/>
    <property type="match status" value="1"/>
</dbReference>
<dbReference type="AlphaFoldDB" id="A0AAW2ZDA7"/>